<evidence type="ECO:0000313" key="1">
    <source>
        <dbReference type="EMBL" id="UOO89933.1"/>
    </source>
</evidence>
<organism evidence="1 2">
    <name type="scientific">Vitreoscilla massiliensis</name>
    <dbReference type="NCBI Taxonomy" id="1689272"/>
    <lineage>
        <taxon>Bacteria</taxon>
        <taxon>Pseudomonadati</taxon>
        <taxon>Pseudomonadota</taxon>
        <taxon>Betaproteobacteria</taxon>
        <taxon>Neisseriales</taxon>
        <taxon>Neisseriaceae</taxon>
        <taxon>Vitreoscilla</taxon>
    </lineage>
</organism>
<sequence length="118" mass="13650">MEKVDRPKRKVFYVQMTMNELNQSFSIFPEGRFPNILPKPKSFALSEAALTHPPAYIPPYKSHPQAHIKAGRTYYWIDDERAVAVTSMVGEVAYLYFTNNRDRTDLSDKNLALENHSE</sequence>
<name>A0ABY4E2C4_9NEIS</name>
<reference evidence="1 2" key="1">
    <citation type="journal article" date="2022" name="Res Sq">
        <title>Evolution of multicellular longitudinally dividing oral cavity symbionts (Neisseriaceae).</title>
        <authorList>
            <person name="Nyongesa S."/>
            <person name="Weber P."/>
            <person name="Bernet E."/>
            <person name="Pullido F."/>
            <person name="Nieckarz M."/>
            <person name="Delaby M."/>
            <person name="Nieves C."/>
            <person name="Viehboeck T."/>
            <person name="Krause N."/>
            <person name="Rivera-Millot A."/>
            <person name="Nakamura A."/>
            <person name="Vischer N."/>
            <person name="VanNieuwenhze M."/>
            <person name="Brun Y."/>
            <person name="Cava F."/>
            <person name="Bulgheresi S."/>
            <person name="Veyrier F."/>
        </authorList>
    </citation>
    <scope>NUCLEOTIDE SEQUENCE [LARGE SCALE GENOMIC DNA]</scope>
    <source>
        <strain evidence="1 2">SN4</strain>
    </source>
</reference>
<keyword evidence="2" id="KW-1185">Reference proteome</keyword>
<protein>
    <submittedName>
        <fullName evidence="1">Uncharacterized protein</fullName>
    </submittedName>
</protein>
<dbReference type="Proteomes" id="UP000832011">
    <property type="component" value="Chromosome"/>
</dbReference>
<gene>
    <name evidence="1" type="ORF">LVJ82_02795</name>
</gene>
<evidence type="ECO:0000313" key="2">
    <source>
        <dbReference type="Proteomes" id="UP000832011"/>
    </source>
</evidence>
<dbReference type="RefSeq" id="WP_147645392.1">
    <property type="nucleotide sequence ID" value="NZ_CABKVG010000008.1"/>
</dbReference>
<proteinExistence type="predicted"/>
<accession>A0ABY4E2C4</accession>
<dbReference type="EMBL" id="CP091511">
    <property type="protein sequence ID" value="UOO89933.1"/>
    <property type="molecule type" value="Genomic_DNA"/>
</dbReference>